<dbReference type="FunFam" id="3.40.630.10:FF:000088">
    <property type="entry name" value="Peptidase M20"/>
    <property type="match status" value="1"/>
</dbReference>
<keyword evidence="1" id="KW-0031">Aminopeptidase</keyword>
<dbReference type="SUPFAM" id="SSF52025">
    <property type="entry name" value="PA domain"/>
    <property type="match status" value="1"/>
</dbReference>
<dbReference type="PROSITE" id="PS51257">
    <property type="entry name" value="PROKAR_LIPOPROTEIN"/>
    <property type="match status" value="1"/>
</dbReference>
<evidence type="ECO:0000256" key="5">
    <source>
        <dbReference type="ARBA" id="ARBA00022801"/>
    </source>
</evidence>
<keyword evidence="9" id="KW-1185">Reference proteome</keyword>
<gene>
    <name evidence="8" type="ORF">GCM10011365_01650</name>
</gene>
<sequence>MKKSLFLLPLALMACSHESVKQDNSSLTQEEQAGIEAISVEALTKHVKTLASDKFEGRGPGTRGEELTVDYLIKAFKDAGLKPGNGDNYTQAVPLTSVEAVNKPSLTIQSQSGQDITLDYAKQQVIWTRHQTDSVSIDDSELVFVGYGIYAPEQNWNDYANIDVTGKTVVMLVNDPGYATQDEALFNGNSMTYYGRWDYKYDEAARQGAAAAIIIHDTKPAAYPWSTVASSWTGPQFDMVRQNKGDDLALVEGWVTKDTAQKLFNQSGLDLEDMYAAAQTRGFKAIPMNLSASATIKNKVEQLNSQNVVAMIEGTESPDEVFIYMAHWDHLGMDPNLPGDNIYNGALDNATGTGGLIELAKAYANLPEPPKRSVVFMAVTAEEQGLLGSAYYAAHPVFPLEKTVAGLNMDGLNNFGPTHDVTVVGYGMSELDDYLAQNAKNQGRVLRPDSMPQNGYYYRSDHFELAKYGVPMLYPNNGINHKEKGESYGRQKEAEYTAEHYHAPSDEYNQSWDLNGAVEDLRLYFLTGLDIINSNDWPAWNEGTEFKEIRDKQLNNTH</sequence>
<dbReference type="GO" id="GO:0008235">
    <property type="term" value="F:metalloexopeptidase activity"/>
    <property type="evidence" value="ECO:0007669"/>
    <property type="project" value="InterPro"/>
</dbReference>
<evidence type="ECO:0000259" key="7">
    <source>
        <dbReference type="Pfam" id="PF04389"/>
    </source>
</evidence>
<evidence type="ECO:0000256" key="3">
    <source>
        <dbReference type="ARBA" id="ARBA00022723"/>
    </source>
</evidence>
<evidence type="ECO:0000256" key="1">
    <source>
        <dbReference type="ARBA" id="ARBA00022438"/>
    </source>
</evidence>
<dbReference type="GO" id="GO:0006508">
    <property type="term" value="P:proteolysis"/>
    <property type="evidence" value="ECO:0007669"/>
    <property type="project" value="UniProtKB-KW"/>
</dbReference>
<evidence type="ECO:0000256" key="4">
    <source>
        <dbReference type="ARBA" id="ARBA00022729"/>
    </source>
</evidence>
<dbReference type="RefSeq" id="WP_188363767.1">
    <property type="nucleotide sequence ID" value="NZ_BAABJF010000011.1"/>
</dbReference>
<dbReference type="Pfam" id="PF04389">
    <property type="entry name" value="Peptidase_M28"/>
    <property type="match status" value="1"/>
</dbReference>
<evidence type="ECO:0000256" key="6">
    <source>
        <dbReference type="ARBA" id="ARBA00022833"/>
    </source>
</evidence>
<proteinExistence type="predicted"/>
<dbReference type="GO" id="GO:0004177">
    <property type="term" value="F:aminopeptidase activity"/>
    <property type="evidence" value="ECO:0007669"/>
    <property type="project" value="UniProtKB-KW"/>
</dbReference>
<protein>
    <recommendedName>
        <fullName evidence="7">Peptidase M28 domain-containing protein</fullName>
    </recommendedName>
</protein>
<dbReference type="EMBL" id="BMEO01000001">
    <property type="protein sequence ID" value="GGF84368.1"/>
    <property type="molecule type" value="Genomic_DNA"/>
</dbReference>
<keyword evidence="3" id="KW-0479">Metal-binding</keyword>
<dbReference type="CDD" id="cd05660">
    <property type="entry name" value="M28_like_PA"/>
    <property type="match status" value="1"/>
</dbReference>
<name>A0A917FH20_9GAMM</name>
<dbReference type="Gene3D" id="3.50.30.30">
    <property type="match status" value="1"/>
</dbReference>
<dbReference type="PANTHER" id="PTHR12147:SF56">
    <property type="entry name" value="AMINOPEPTIDASE YDR415C-RELATED"/>
    <property type="match status" value="1"/>
</dbReference>
<feature type="domain" description="Peptidase M28" evidence="7">
    <location>
        <begin position="307"/>
        <end position="524"/>
    </location>
</feature>
<accession>A0A917FH20</accession>
<dbReference type="SUPFAM" id="SSF53187">
    <property type="entry name" value="Zn-dependent exopeptidases"/>
    <property type="match status" value="1"/>
</dbReference>
<comment type="caution">
    <text evidence="8">The sequence shown here is derived from an EMBL/GenBank/DDBJ whole genome shotgun (WGS) entry which is preliminary data.</text>
</comment>
<evidence type="ECO:0000256" key="2">
    <source>
        <dbReference type="ARBA" id="ARBA00022670"/>
    </source>
</evidence>
<dbReference type="PANTHER" id="PTHR12147">
    <property type="entry name" value="METALLOPEPTIDASE M28 FAMILY MEMBER"/>
    <property type="match status" value="1"/>
</dbReference>
<dbReference type="GO" id="GO:0046872">
    <property type="term" value="F:metal ion binding"/>
    <property type="evidence" value="ECO:0007669"/>
    <property type="project" value="UniProtKB-KW"/>
</dbReference>
<organism evidence="8 9">
    <name type="scientific">Marinicella pacifica</name>
    <dbReference type="NCBI Taxonomy" id="1171543"/>
    <lineage>
        <taxon>Bacteria</taxon>
        <taxon>Pseudomonadati</taxon>
        <taxon>Pseudomonadota</taxon>
        <taxon>Gammaproteobacteria</taxon>
        <taxon>Lysobacterales</taxon>
        <taxon>Marinicellaceae</taxon>
        <taxon>Marinicella</taxon>
    </lineage>
</organism>
<evidence type="ECO:0000313" key="8">
    <source>
        <dbReference type="EMBL" id="GGF84368.1"/>
    </source>
</evidence>
<keyword evidence="6" id="KW-0862">Zinc</keyword>
<reference evidence="8" key="2">
    <citation type="submission" date="2020-09" db="EMBL/GenBank/DDBJ databases">
        <authorList>
            <person name="Sun Q."/>
            <person name="Zhou Y."/>
        </authorList>
    </citation>
    <scope>NUCLEOTIDE SEQUENCE</scope>
    <source>
        <strain evidence="8">CGMCC 1.12181</strain>
    </source>
</reference>
<keyword evidence="4" id="KW-0732">Signal</keyword>
<evidence type="ECO:0000313" key="9">
    <source>
        <dbReference type="Proteomes" id="UP000605253"/>
    </source>
</evidence>
<reference evidence="8" key="1">
    <citation type="journal article" date="2014" name="Int. J. Syst. Evol. Microbiol.">
        <title>Complete genome sequence of Corynebacterium casei LMG S-19264T (=DSM 44701T), isolated from a smear-ripened cheese.</title>
        <authorList>
            <consortium name="US DOE Joint Genome Institute (JGI-PGF)"/>
            <person name="Walter F."/>
            <person name="Albersmeier A."/>
            <person name="Kalinowski J."/>
            <person name="Ruckert C."/>
        </authorList>
    </citation>
    <scope>NUCLEOTIDE SEQUENCE</scope>
    <source>
        <strain evidence="8">CGMCC 1.12181</strain>
    </source>
</reference>
<dbReference type="Proteomes" id="UP000605253">
    <property type="component" value="Unassembled WGS sequence"/>
</dbReference>
<dbReference type="AlphaFoldDB" id="A0A917FH20"/>
<keyword evidence="2" id="KW-0645">Protease</keyword>
<dbReference type="InterPro" id="IPR046450">
    <property type="entry name" value="PA_dom_sf"/>
</dbReference>
<keyword evidence="5" id="KW-0378">Hydrolase</keyword>
<dbReference type="InterPro" id="IPR045175">
    <property type="entry name" value="M28_fam"/>
</dbReference>
<dbReference type="Gene3D" id="3.40.630.10">
    <property type="entry name" value="Zn peptidases"/>
    <property type="match status" value="2"/>
</dbReference>
<dbReference type="InterPro" id="IPR007484">
    <property type="entry name" value="Peptidase_M28"/>
</dbReference>